<dbReference type="EMBL" id="JAPHNI010000533">
    <property type="protein sequence ID" value="KAJ8110127.1"/>
    <property type="molecule type" value="Genomic_DNA"/>
</dbReference>
<dbReference type="Proteomes" id="UP001153331">
    <property type="component" value="Unassembled WGS sequence"/>
</dbReference>
<reference evidence="1" key="1">
    <citation type="submission" date="2022-11" db="EMBL/GenBank/DDBJ databases">
        <title>Genome Sequence of Boeremia exigua.</title>
        <authorList>
            <person name="Buettner E."/>
        </authorList>
    </citation>
    <scope>NUCLEOTIDE SEQUENCE</scope>
    <source>
        <strain evidence="1">CU02</strain>
    </source>
</reference>
<proteinExistence type="predicted"/>
<organism evidence="1 2">
    <name type="scientific">Boeremia exigua</name>
    <dbReference type="NCBI Taxonomy" id="749465"/>
    <lineage>
        <taxon>Eukaryota</taxon>
        <taxon>Fungi</taxon>
        <taxon>Dikarya</taxon>
        <taxon>Ascomycota</taxon>
        <taxon>Pezizomycotina</taxon>
        <taxon>Dothideomycetes</taxon>
        <taxon>Pleosporomycetidae</taxon>
        <taxon>Pleosporales</taxon>
        <taxon>Pleosporineae</taxon>
        <taxon>Didymellaceae</taxon>
        <taxon>Boeremia</taxon>
    </lineage>
</organism>
<comment type="caution">
    <text evidence="1">The sequence shown here is derived from an EMBL/GenBank/DDBJ whole genome shotgun (WGS) entry which is preliminary data.</text>
</comment>
<protein>
    <submittedName>
        <fullName evidence="1">Uncharacterized protein</fullName>
    </submittedName>
</protein>
<evidence type="ECO:0000313" key="2">
    <source>
        <dbReference type="Proteomes" id="UP001153331"/>
    </source>
</evidence>
<name>A0ACC2I451_9PLEO</name>
<keyword evidence="2" id="KW-1185">Reference proteome</keyword>
<evidence type="ECO:0000313" key="1">
    <source>
        <dbReference type="EMBL" id="KAJ8110127.1"/>
    </source>
</evidence>
<gene>
    <name evidence="1" type="ORF">OPT61_g6948</name>
</gene>
<accession>A0ACC2I451</accession>
<sequence length="134" mass="15548">MGWISRQKPTPPTPTPLRFKHVLAGIGLFLLLCGCIACFPLTILFVPKPELTEYVPKGLHCATCEEIWLHNRDLFNRKDMSCYGPPTFNRPTTKEEEVMFAGEKRCWALKDGHDLWMRPLQVTDEETEKWEKQT</sequence>